<gene>
    <name evidence="1" type="ORF">L3Q82_024959</name>
</gene>
<protein>
    <submittedName>
        <fullName evidence="1">Uncharacterized protein</fullName>
    </submittedName>
</protein>
<dbReference type="Proteomes" id="UP000831701">
    <property type="component" value="Chromosome 7"/>
</dbReference>
<comment type="caution">
    <text evidence="1">The sequence shown here is derived from an EMBL/GenBank/DDBJ whole genome shotgun (WGS) entry which is preliminary data.</text>
</comment>
<evidence type="ECO:0000313" key="1">
    <source>
        <dbReference type="EMBL" id="KAI3370179.1"/>
    </source>
</evidence>
<organism evidence="1 2">
    <name type="scientific">Scortum barcoo</name>
    <name type="common">barcoo grunter</name>
    <dbReference type="NCBI Taxonomy" id="214431"/>
    <lineage>
        <taxon>Eukaryota</taxon>
        <taxon>Metazoa</taxon>
        <taxon>Chordata</taxon>
        <taxon>Craniata</taxon>
        <taxon>Vertebrata</taxon>
        <taxon>Euteleostomi</taxon>
        <taxon>Actinopterygii</taxon>
        <taxon>Neopterygii</taxon>
        <taxon>Teleostei</taxon>
        <taxon>Neoteleostei</taxon>
        <taxon>Acanthomorphata</taxon>
        <taxon>Eupercaria</taxon>
        <taxon>Centrarchiformes</taxon>
        <taxon>Terapontoidei</taxon>
        <taxon>Terapontidae</taxon>
        <taxon>Scortum</taxon>
    </lineage>
</organism>
<name>A0ACB8WRE9_9TELE</name>
<evidence type="ECO:0000313" key="2">
    <source>
        <dbReference type="Proteomes" id="UP000831701"/>
    </source>
</evidence>
<accession>A0ACB8WRE9</accession>
<reference evidence="1" key="1">
    <citation type="submission" date="2022-04" db="EMBL/GenBank/DDBJ databases">
        <title>Jade perch genome.</title>
        <authorList>
            <person name="Chao B."/>
        </authorList>
    </citation>
    <scope>NUCLEOTIDE SEQUENCE</scope>
    <source>
        <strain evidence="1">CB-2022</strain>
    </source>
</reference>
<keyword evidence="2" id="KW-1185">Reference proteome</keyword>
<proteinExistence type="predicted"/>
<feature type="non-terminal residue" evidence="1">
    <location>
        <position position="1"/>
    </location>
</feature>
<dbReference type="EMBL" id="CM041537">
    <property type="protein sequence ID" value="KAI3370179.1"/>
    <property type="molecule type" value="Genomic_DNA"/>
</dbReference>
<sequence length="469" mass="52839">PSTCSITDVICCLFITSVDAPPRAANMTFLMRLCILVVNVLCLPLHLIEALGLYQIYKRIFPMCLYRISANYNKKMRDKKTELFRSLPEFSKPGGKLTILEIGCGTGSNFEFYPPGSKVICTDPNPHFQKYLTKSMETNDHLTYERFLVVSGEDLGSIEDESVDAVVCTLVLCTVNSVAQTLREAHRILRPGGAFFFMEHVVAEPSTWAYFFQHVLQPLCSAETKMQRCLMKSCRLLCLALTLPLRLMELAGLCAPYKRVFPLLAYNITFSYNDKMHRAKRELFRNVGKFAREDGSLRLLEIGCGSGANFGFYPDGCTVVCADPNPHFEKYLRMSMDANAHLTYDGFVVAPGEDMGAVEDESVDVVVCTLVLCSVGDALRVLREVRRVLRPGGAFYFLEHVVSDPSSWTYFFQHVLEPLWYYLGDGCTITRATWKDLEAAGFSELHLKHIEAPEVTPVIRPHIMGYSIK</sequence>